<evidence type="ECO:0000313" key="6">
    <source>
        <dbReference type="EMBL" id="RLP75422.1"/>
    </source>
</evidence>
<feature type="active site" description="Nucleophile" evidence="4">
    <location>
        <position position="45"/>
    </location>
</feature>
<evidence type="ECO:0000256" key="1">
    <source>
        <dbReference type="ARBA" id="ARBA00022801"/>
    </source>
</evidence>
<dbReference type="Gene3D" id="3.40.1090.10">
    <property type="entry name" value="Cytosolic phospholipase A2 catalytic domain"/>
    <property type="match status" value="2"/>
</dbReference>
<dbReference type="SUPFAM" id="SSF52151">
    <property type="entry name" value="FabD/lysophospholipase-like"/>
    <property type="match status" value="1"/>
</dbReference>
<feature type="short sequence motif" description="GXGXXG" evidence="4">
    <location>
        <begin position="15"/>
        <end position="20"/>
    </location>
</feature>
<proteinExistence type="predicted"/>
<evidence type="ECO:0000256" key="3">
    <source>
        <dbReference type="ARBA" id="ARBA00023098"/>
    </source>
</evidence>
<keyword evidence="7" id="KW-1185">Reference proteome</keyword>
<organism evidence="6 7">
    <name type="scientific">Xanthobacter tagetidis</name>
    <dbReference type="NCBI Taxonomy" id="60216"/>
    <lineage>
        <taxon>Bacteria</taxon>
        <taxon>Pseudomonadati</taxon>
        <taxon>Pseudomonadota</taxon>
        <taxon>Alphaproteobacteria</taxon>
        <taxon>Hyphomicrobiales</taxon>
        <taxon>Xanthobacteraceae</taxon>
        <taxon>Xanthobacter</taxon>
    </lineage>
</organism>
<comment type="caution">
    <text evidence="6">The sequence shown here is derived from an EMBL/GenBank/DDBJ whole genome shotgun (WGS) entry which is preliminary data.</text>
</comment>
<dbReference type="PANTHER" id="PTHR14226">
    <property type="entry name" value="NEUROPATHY TARGET ESTERASE/SWISS CHEESE D.MELANOGASTER"/>
    <property type="match status" value="1"/>
</dbReference>
<keyword evidence="2 4" id="KW-0442">Lipid degradation</keyword>
<dbReference type="AlphaFoldDB" id="A0A3L7A7T6"/>
<accession>A0A3L7A7T6</accession>
<dbReference type="PROSITE" id="PS51635">
    <property type="entry name" value="PNPLA"/>
    <property type="match status" value="1"/>
</dbReference>
<evidence type="ECO:0000259" key="5">
    <source>
        <dbReference type="PROSITE" id="PS51635"/>
    </source>
</evidence>
<sequence>MSRAGARRISLALQGGGAHGAFTWGVLDRLLQEESLSVSGISGTSAGAMNAVVLASGLAKGSESGESGADAGEARRALAQFWRDVSRDGRMSPLQRTAFDRLLGNWSLARNPAYLAFEVASRFFSPYDLNPLNINPLREIIDAHVDFEAIRASQVAVFISATNVHTGRARIFDHREMTADAVMASACLPFLFQAVEIDGVPYWDGGYMGNPPLVPLYEKAEADDIILVQINPVARETTPRTAAEIQNRINEITFNASLLAQLRFIDQAAKLIDQGFMSRLTLGGSSFRRVRLHRIGGADQLAKLDATSKLNAEWGFLQHLRDLGRAAAEDFLETHGADIGRRSTLDLRLEFAD</sequence>
<dbReference type="InterPro" id="IPR016035">
    <property type="entry name" value="Acyl_Trfase/lysoPLipase"/>
</dbReference>
<dbReference type="Proteomes" id="UP000269692">
    <property type="component" value="Unassembled WGS sequence"/>
</dbReference>
<feature type="short sequence motif" description="DGA/G" evidence="4">
    <location>
        <begin position="204"/>
        <end position="206"/>
    </location>
</feature>
<evidence type="ECO:0000313" key="7">
    <source>
        <dbReference type="Proteomes" id="UP000269692"/>
    </source>
</evidence>
<dbReference type="PANTHER" id="PTHR14226:SF78">
    <property type="entry name" value="SLR0060 PROTEIN"/>
    <property type="match status" value="1"/>
</dbReference>
<evidence type="ECO:0000256" key="4">
    <source>
        <dbReference type="PROSITE-ProRule" id="PRU01161"/>
    </source>
</evidence>
<dbReference type="GO" id="GO:0016042">
    <property type="term" value="P:lipid catabolic process"/>
    <property type="evidence" value="ECO:0007669"/>
    <property type="project" value="UniProtKB-UniRule"/>
</dbReference>
<dbReference type="InterPro" id="IPR002641">
    <property type="entry name" value="PNPLA_dom"/>
</dbReference>
<dbReference type="EMBL" id="RCTF01000015">
    <property type="protein sequence ID" value="RLP75422.1"/>
    <property type="molecule type" value="Genomic_DNA"/>
</dbReference>
<keyword evidence="3 4" id="KW-0443">Lipid metabolism</keyword>
<dbReference type="Pfam" id="PF01734">
    <property type="entry name" value="Patatin"/>
    <property type="match status" value="1"/>
</dbReference>
<keyword evidence="1 4" id="KW-0378">Hydrolase</keyword>
<evidence type="ECO:0000256" key="2">
    <source>
        <dbReference type="ARBA" id="ARBA00022963"/>
    </source>
</evidence>
<protein>
    <submittedName>
        <fullName evidence="6">Patatin-like phospholipase family protein</fullName>
    </submittedName>
</protein>
<dbReference type="InterPro" id="IPR050301">
    <property type="entry name" value="NTE"/>
</dbReference>
<feature type="active site" description="Proton acceptor" evidence="4">
    <location>
        <position position="204"/>
    </location>
</feature>
<reference evidence="6 7" key="1">
    <citation type="submission" date="2018-10" db="EMBL/GenBank/DDBJ databases">
        <title>Xanthobacter tagetidis genome sequencing and assembly.</title>
        <authorList>
            <person name="Maclea K.S."/>
            <person name="Goen A.E."/>
            <person name="Fatima S.A."/>
        </authorList>
    </citation>
    <scope>NUCLEOTIDE SEQUENCE [LARGE SCALE GENOMIC DNA]</scope>
    <source>
        <strain evidence="6 7">ATCC 700314</strain>
    </source>
</reference>
<gene>
    <name evidence="6" type="ORF">D9R14_16795</name>
</gene>
<dbReference type="GO" id="GO:0016787">
    <property type="term" value="F:hydrolase activity"/>
    <property type="evidence" value="ECO:0007669"/>
    <property type="project" value="UniProtKB-UniRule"/>
</dbReference>
<name>A0A3L7A7T6_9HYPH</name>
<feature type="domain" description="PNPLA" evidence="5">
    <location>
        <begin position="11"/>
        <end position="217"/>
    </location>
</feature>
<dbReference type="RefSeq" id="WP_121624496.1">
    <property type="nucleotide sequence ID" value="NZ_JACIIW010000005.1"/>
</dbReference>
<dbReference type="OrthoDB" id="9807112at2"/>
<feature type="short sequence motif" description="GXSXG" evidence="4">
    <location>
        <begin position="43"/>
        <end position="47"/>
    </location>
</feature>